<dbReference type="Gene3D" id="1.40.20.10">
    <property type="entry name" value="CHAD domain"/>
    <property type="match status" value="1"/>
</dbReference>
<dbReference type="RefSeq" id="WP_145367998.1">
    <property type="nucleotide sequence ID" value="NZ_CP036275.1"/>
</dbReference>
<dbReference type="InterPro" id="IPR007899">
    <property type="entry name" value="CHAD_dom"/>
</dbReference>
<dbReference type="Pfam" id="PF05235">
    <property type="entry name" value="CHAD"/>
    <property type="match status" value="1"/>
</dbReference>
<dbReference type="AlphaFoldDB" id="A0A517Z464"/>
<name>A0A517Z464_9PLAN</name>
<dbReference type="SMART" id="SM00880">
    <property type="entry name" value="CHAD"/>
    <property type="match status" value="1"/>
</dbReference>
<reference evidence="2 3" key="1">
    <citation type="submission" date="2019-02" db="EMBL/GenBank/DDBJ databases">
        <title>Deep-cultivation of Planctomycetes and their phenomic and genomic characterization uncovers novel biology.</title>
        <authorList>
            <person name="Wiegand S."/>
            <person name="Jogler M."/>
            <person name="Boedeker C."/>
            <person name="Pinto D."/>
            <person name="Vollmers J."/>
            <person name="Rivas-Marin E."/>
            <person name="Kohn T."/>
            <person name="Peeters S.H."/>
            <person name="Heuer A."/>
            <person name="Rast P."/>
            <person name="Oberbeckmann S."/>
            <person name="Bunk B."/>
            <person name="Jeske O."/>
            <person name="Meyerdierks A."/>
            <person name="Storesund J.E."/>
            <person name="Kallscheuer N."/>
            <person name="Luecker S."/>
            <person name="Lage O.M."/>
            <person name="Pohl T."/>
            <person name="Merkel B.J."/>
            <person name="Hornburger P."/>
            <person name="Mueller R.-W."/>
            <person name="Bruemmer F."/>
            <person name="Labrenz M."/>
            <person name="Spormann A.M."/>
            <person name="Op den Camp H."/>
            <person name="Overmann J."/>
            <person name="Amann R."/>
            <person name="Jetten M.S.M."/>
            <person name="Mascher T."/>
            <person name="Medema M.H."/>
            <person name="Devos D.P."/>
            <person name="Kaster A.-K."/>
            <person name="Ovreas L."/>
            <person name="Rohde M."/>
            <person name="Galperin M.Y."/>
            <person name="Jogler C."/>
        </authorList>
    </citation>
    <scope>NUCLEOTIDE SEQUENCE [LARGE SCALE GENOMIC DNA]</scope>
    <source>
        <strain evidence="2 3">Mal4</strain>
    </source>
</reference>
<feature type="domain" description="CHAD" evidence="1">
    <location>
        <begin position="24"/>
        <end position="296"/>
    </location>
</feature>
<evidence type="ECO:0000259" key="1">
    <source>
        <dbReference type="PROSITE" id="PS51708"/>
    </source>
</evidence>
<evidence type="ECO:0000313" key="2">
    <source>
        <dbReference type="EMBL" id="QDU37217.1"/>
    </source>
</evidence>
<gene>
    <name evidence="2" type="ORF">Mal4_15270</name>
</gene>
<proteinExistence type="predicted"/>
<accession>A0A517Z464</accession>
<organism evidence="2 3">
    <name type="scientific">Maioricimonas rarisocia</name>
    <dbReference type="NCBI Taxonomy" id="2528026"/>
    <lineage>
        <taxon>Bacteria</taxon>
        <taxon>Pseudomonadati</taxon>
        <taxon>Planctomycetota</taxon>
        <taxon>Planctomycetia</taxon>
        <taxon>Planctomycetales</taxon>
        <taxon>Planctomycetaceae</taxon>
        <taxon>Maioricimonas</taxon>
    </lineage>
</organism>
<evidence type="ECO:0000313" key="3">
    <source>
        <dbReference type="Proteomes" id="UP000320496"/>
    </source>
</evidence>
<dbReference type="EMBL" id="CP036275">
    <property type="protein sequence ID" value="QDU37217.1"/>
    <property type="molecule type" value="Genomic_DNA"/>
</dbReference>
<protein>
    <submittedName>
        <fullName evidence="2">CHAD domain protein</fullName>
    </submittedName>
</protein>
<dbReference type="OrthoDB" id="250924at2"/>
<sequence>MRTHPGRVALARPRAHNLRVTGAVDSGTSFIRTTLKRRLKQCRVVARELRRDPSDDGHVHQLRIATRRADAALRLFASSLPSKAVRRMRKRLRAVRRAAGDVRNLDVLLLRLAPANASSDAGEAAVITELRRLRKRSSRRLLRKLTRLLDKRYRRLAKRLTRSLDDDTGGQPLRPLRLLRPLTAEFARASASNLAKIDNLHRFRICGKRVRYALEILREQIPRKRYNSVIGSLKQLQEAVGTINDHHTAILLLESVRKRCDGPAAEQALERLIESEQQSLASRHAEFLKWWKNAETGQRDAILHCTDLAAS</sequence>
<dbReference type="PANTHER" id="PTHR39339">
    <property type="entry name" value="SLR1444 PROTEIN"/>
    <property type="match status" value="1"/>
</dbReference>
<dbReference type="InterPro" id="IPR038186">
    <property type="entry name" value="CHAD_dom_sf"/>
</dbReference>
<dbReference type="KEGG" id="mri:Mal4_15270"/>
<dbReference type="PROSITE" id="PS51708">
    <property type="entry name" value="CHAD"/>
    <property type="match status" value="1"/>
</dbReference>
<dbReference type="PANTHER" id="PTHR39339:SF1">
    <property type="entry name" value="CHAD DOMAIN-CONTAINING PROTEIN"/>
    <property type="match status" value="1"/>
</dbReference>
<dbReference type="Proteomes" id="UP000320496">
    <property type="component" value="Chromosome"/>
</dbReference>
<keyword evidence="3" id="KW-1185">Reference proteome</keyword>